<accession>A0A5C3NH48</accession>
<dbReference type="STRING" id="5364.A0A5C3NH48"/>
<dbReference type="GO" id="GO:0005737">
    <property type="term" value="C:cytoplasm"/>
    <property type="evidence" value="ECO:0007669"/>
    <property type="project" value="UniProtKB-SubCell"/>
</dbReference>
<dbReference type="PROSITE" id="PS50908">
    <property type="entry name" value="RWD"/>
    <property type="match status" value="1"/>
</dbReference>
<dbReference type="InterPro" id="IPR006575">
    <property type="entry name" value="RWD_dom"/>
</dbReference>
<dbReference type="AlphaFoldDB" id="A0A5C3NH48"/>
<keyword evidence="10" id="KW-1185">Reference proteome</keyword>
<evidence type="ECO:0000256" key="2">
    <source>
        <dbReference type="ARBA" id="ARBA00007665"/>
    </source>
</evidence>
<dbReference type="Gene3D" id="3.30.230.30">
    <property type="entry name" value="Impact, N-terminal domain"/>
    <property type="match status" value="1"/>
</dbReference>
<gene>
    <name evidence="9" type="ORF">OE88DRAFT_1722528</name>
</gene>
<keyword evidence="4" id="KW-0678">Repressor</keyword>
<feature type="domain" description="RWD" evidence="8">
    <location>
        <begin position="23"/>
        <end position="147"/>
    </location>
</feature>
<comment type="subcellular location">
    <subcellularLocation>
        <location evidence="1">Cytoplasm</location>
    </subcellularLocation>
</comment>
<evidence type="ECO:0000259" key="8">
    <source>
        <dbReference type="PROSITE" id="PS50908"/>
    </source>
</evidence>
<evidence type="ECO:0000256" key="5">
    <source>
        <dbReference type="ARBA" id="ARBA00022845"/>
    </source>
</evidence>
<name>A0A5C3NH48_9AGAM</name>
<comment type="similarity">
    <text evidence="2">Belongs to the IMPACT family.</text>
</comment>
<dbReference type="InterPro" id="IPR020568">
    <property type="entry name" value="Ribosomal_Su5_D2-typ_SF"/>
</dbReference>
<dbReference type="SUPFAM" id="SSF54495">
    <property type="entry name" value="UBC-like"/>
    <property type="match status" value="1"/>
</dbReference>
<protein>
    <submittedName>
        <fullName evidence="9">UPF0029-domain-containing protein</fullName>
    </submittedName>
</protein>
<dbReference type="InterPro" id="IPR036956">
    <property type="entry name" value="Impact_N_sf"/>
</dbReference>
<dbReference type="PANTHER" id="PTHR16301">
    <property type="entry name" value="IMPACT-RELATED"/>
    <property type="match status" value="1"/>
</dbReference>
<evidence type="ECO:0000256" key="1">
    <source>
        <dbReference type="ARBA" id="ARBA00004496"/>
    </source>
</evidence>
<evidence type="ECO:0000256" key="6">
    <source>
        <dbReference type="ARBA" id="ARBA00023016"/>
    </source>
</evidence>
<reference evidence="9 10" key="1">
    <citation type="journal article" date="2019" name="Nat. Ecol. Evol.">
        <title>Megaphylogeny resolves global patterns of mushroom evolution.</title>
        <authorList>
            <person name="Varga T."/>
            <person name="Krizsan K."/>
            <person name="Foldi C."/>
            <person name="Dima B."/>
            <person name="Sanchez-Garcia M."/>
            <person name="Sanchez-Ramirez S."/>
            <person name="Szollosi G.J."/>
            <person name="Szarkandi J.G."/>
            <person name="Papp V."/>
            <person name="Albert L."/>
            <person name="Andreopoulos W."/>
            <person name="Angelini C."/>
            <person name="Antonin V."/>
            <person name="Barry K.W."/>
            <person name="Bougher N.L."/>
            <person name="Buchanan P."/>
            <person name="Buyck B."/>
            <person name="Bense V."/>
            <person name="Catcheside P."/>
            <person name="Chovatia M."/>
            <person name="Cooper J."/>
            <person name="Damon W."/>
            <person name="Desjardin D."/>
            <person name="Finy P."/>
            <person name="Geml J."/>
            <person name="Haridas S."/>
            <person name="Hughes K."/>
            <person name="Justo A."/>
            <person name="Karasinski D."/>
            <person name="Kautmanova I."/>
            <person name="Kiss B."/>
            <person name="Kocsube S."/>
            <person name="Kotiranta H."/>
            <person name="LaButti K.M."/>
            <person name="Lechner B.E."/>
            <person name="Liimatainen K."/>
            <person name="Lipzen A."/>
            <person name="Lukacs Z."/>
            <person name="Mihaltcheva S."/>
            <person name="Morgado L.N."/>
            <person name="Niskanen T."/>
            <person name="Noordeloos M.E."/>
            <person name="Ohm R.A."/>
            <person name="Ortiz-Santana B."/>
            <person name="Ovrebo C."/>
            <person name="Racz N."/>
            <person name="Riley R."/>
            <person name="Savchenko A."/>
            <person name="Shiryaev A."/>
            <person name="Soop K."/>
            <person name="Spirin V."/>
            <person name="Szebenyi C."/>
            <person name="Tomsovsky M."/>
            <person name="Tulloss R.E."/>
            <person name="Uehling J."/>
            <person name="Grigoriev I.V."/>
            <person name="Vagvolgyi C."/>
            <person name="Papp T."/>
            <person name="Martin F.M."/>
            <person name="Miettinen O."/>
            <person name="Hibbett D.S."/>
            <person name="Nagy L.G."/>
        </authorList>
    </citation>
    <scope>NUCLEOTIDE SEQUENCE [LARGE SCALE GENOMIC DNA]</scope>
    <source>
        <strain evidence="9 10">OMC1185</strain>
    </source>
</reference>
<keyword evidence="3" id="KW-0963">Cytoplasm</keyword>
<dbReference type="InterPro" id="IPR016135">
    <property type="entry name" value="UBQ-conjugating_enzyme/RWD"/>
</dbReference>
<dbReference type="InterPro" id="IPR023582">
    <property type="entry name" value="Impact"/>
</dbReference>
<dbReference type="GO" id="GO:0006446">
    <property type="term" value="P:regulation of translational initiation"/>
    <property type="evidence" value="ECO:0007669"/>
    <property type="project" value="TreeGrafter"/>
</dbReference>
<dbReference type="EMBL" id="ML213504">
    <property type="protein sequence ID" value="TFK55388.1"/>
    <property type="molecule type" value="Genomic_DNA"/>
</dbReference>
<dbReference type="SUPFAM" id="SSF54211">
    <property type="entry name" value="Ribosomal protein S5 domain 2-like"/>
    <property type="match status" value="1"/>
</dbReference>
<evidence type="ECO:0000256" key="7">
    <source>
        <dbReference type="SAM" id="MobiDB-lite"/>
    </source>
</evidence>
<keyword evidence="6" id="KW-0346">Stress response</keyword>
<feature type="region of interest" description="Disordered" evidence="7">
    <location>
        <begin position="168"/>
        <end position="194"/>
    </location>
</feature>
<dbReference type="Pfam" id="PF01205">
    <property type="entry name" value="Impact_N"/>
    <property type="match status" value="1"/>
</dbReference>
<dbReference type="InterPro" id="IPR001498">
    <property type="entry name" value="Impact_N"/>
</dbReference>
<dbReference type="Proteomes" id="UP000305948">
    <property type="component" value="Unassembled WGS sequence"/>
</dbReference>
<proteinExistence type="inferred from homology"/>
<evidence type="ECO:0000256" key="4">
    <source>
        <dbReference type="ARBA" id="ARBA00022491"/>
    </source>
</evidence>
<evidence type="ECO:0000313" key="10">
    <source>
        <dbReference type="Proteomes" id="UP000305948"/>
    </source>
</evidence>
<dbReference type="OrthoDB" id="69641at2759"/>
<dbReference type="PANTHER" id="PTHR16301:SF24">
    <property type="entry name" value="RWD DOMAIN-CONTAINING PROTEIN"/>
    <property type="match status" value="1"/>
</dbReference>
<sequence>MDPELQNLIDGLSEDPEREQVATEIQALQSIYGDDAVKVFHPSQDDANSGNHHSESNGRIRYEVTLNLSPHDDVSIRVLVTLPPTYPASSPPQLQLLDRYIGAFRVDTDLFGAVLKTYISITGVEFAPDTVCVFDGLQNVLERCVQWYDDRLTAEKAAELVREDIEGHQEGRARSASSTDRRVRLNGHANGGSTQPVSLPPCVQMFTAEPITDRKSSFVGRSFRISDPSQVPDILNYLMSDRRIARAAHPIINAWRCQAGNVLHQDNDDDGETAAGGRLAHLLQILEVNNVLVVVTRYFGGIHLGPDRFKHINQVARNALELGGFLDTPDSQKNTGRGKKRG</sequence>
<keyword evidence="5" id="KW-0810">Translation regulation</keyword>
<evidence type="ECO:0000313" key="9">
    <source>
        <dbReference type="EMBL" id="TFK55388.1"/>
    </source>
</evidence>
<dbReference type="Pfam" id="PF05773">
    <property type="entry name" value="RWD"/>
    <property type="match status" value="1"/>
</dbReference>
<evidence type="ECO:0000256" key="3">
    <source>
        <dbReference type="ARBA" id="ARBA00022490"/>
    </source>
</evidence>
<organism evidence="9 10">
    <name type="scientific">Heliocybe sulcata</name>
    <dbReference type="NCBI Taxonomy" id="5364"/>
    <lineage>
        <taxon>Eukaryota</taxon>
        <taxon>Fungi</taxon>
        <taxon>Dikarya</taxon>
        <taxon>Basidiomycota</taxon>
        <taxon>Agaricomycotina</taxon>
        <taxon>Agaricomycetes</taxon>
        <taxon>Gloeophyllales</taxon>
        <taxon>Gloeophyllaceae</taxon>
        <taxon>Heliocybe</taxon>
    </lineage>
</organism>
<dbReference type="GO" id="GO:0140469">
    <property type="term" value="P:GCN2-mediated signaling"/>
    <property type="evidence" value="ECO:0007669"/>
    <property type="project" value="TreeGrafter"/>
</dbReference>
<dbReference type="Gene3D" id="3.10.110.10">
    <property type="entry name" value="Ubiquitin Conjugating Enzyme"/>
    <property type="match status" value="1"/>
</dbReference>
<feature type="compositionally biased region" description="Basic and acidic residues" evidence="7">
    <location>
        <begin position="168"/>
        <end position="183"/>
    </location>
</feature>